<evidence type="ECO:0000256" key="1">
    <source>
        <dbReference type="SAM" id="Phobius"/>
    </source>
</evidence>
<keyword evidence="3" id="KW-1185">Reference proteome</keyword>
<feature type="transmembrane region" description="Helical" evidence="1">
    <location>
        <begin position="86"/>
        <end position="111"/>
    </location>
</feature>
<organism evidence="2 3">
    <name type="scientific">Slackia heliotrinireducens (strain ATCC 29202 / DSM 20476 / NCTC 11029 / RHS 1)</name>
    <name type="common">Peptococcus heliotrinreducens</name>
    <dbReference type="NCBI Taxonomy" id="471855"/>
    <lineage>
        <taxon>Bacteria</taxon>
        <taxon>Bacillati</taxon>
        <taxon>Actinomycetota</taxon>
        <taxon>Coriobacteriia</taxon>
        <taxon>Eggerthellales</taxon>
        <taxon>Eggerthellaceae</taxon>
        <taxon>Slackia</taxon>
    </lineage>
</organism>
<protein>
    <submittedName>
        <fullName evidence="2">Uncharacterized protein</fullName>
    </submittedName>
</protein>
<feature type="transmembrane region" description="Helical" evidence="1">
    <location>
        <begin position="56"/>
        <end position="74"/>
    </location>
</feature>
<accession>C7N2A6</accession>
<dbReference type="Proteomes" id="UP000002026">
    <property type="component" value="Chromosome"/>
</dbReference>
<dbReference type="KEGG" id="shi:Shel_03480"/>
<keyword evidence="1" id="KW-0812">Transmembrane</keyword>
<dbReference type="HOGENOM" id="CLU_1991204_0_0_11"/>
<reference evidence="2 3" key="1">
    <citation type="journal article" date="2009" name="Stand. Genomic Sci.">
        <title>Complete genome sequence of Slackia heliotrinireducens type strain (RHS 1).</title>
        <authorList>
            <person name="Pukall R."/>
            <person name="Lapidus A."/>
            <person name="Nolan M."/>
            <person name="Copeland A."/>
            <person name="Glavina Del Rio T."/>
            <person name="Lucas S."/>
            <person name="Chen F."/>
            <person name="Tice H."/>
            <person name="Cheng J.F."/>
            <person name="Chertkov O."/>
            <person name="Bruce D."/>
            <person name="Goodwin L."/>
            <person name="Kuske C."/>
            <person name="Brettin T."/>
            <person name="Detter J.C."/>
            <person name="Han C."/>
            <person name="Pitluck S."/>
            <person name="Pati A."/>
            <person name="Mavrommatis K."/>
            <person name="Ivanova N."/>
            <person name="Ovchinnikova G."/>
            <person name="Chen A."/>
            <person name="Palaniappan K."/>
            <person name="Schneider S."/>
            <person name="Rohde M."/>
            <person name="Chain P."/>
            <person name="D'haeseleer P."/>
            <person name="Goker M."/>
            <person name="Bristow J."/>
            <person name="Eisen J.A."/>
            <person name="Markowitz V."/>
            <person name="Kyrpides N.C."/>
            <person name="Klenk H.P."/>
            <person name="Hugenholtz P."/>
        </authorList>
    </citation>
    <scope>NUCLEOTIDE SEQUENCE [LARGE SCALE GENOMIC DNA]</scope>
    <source>
        <strain evidence="3">ATCC 29202 / DSM 20476 / NCTC 11029 / RHS 1</strain>
    </source>
</reference>
<dbReference type="RefSeq" id="WP_012797520.1">
    <property type="nucleotide sequence ID" value="NC_013165.1"/>
</dbReference>
<keyword evidence="1" id="KW-1133">Transmembrane helix</keyword>
<sequence length="125" mass="13902">MPTLVDCRKRKNASAITSAQNKINRIKDEYQEYMKEKAKYVPRSVEQKYDYSTFRLWGGLIGAAILLCLGFWGYDWSGPSNFFTGIAGIIFLPIMGAVPGIIIGAIVCAVLKASAKEKYDAKRNA</sequence>
<gene>
    <name evidence="2" type="ordered locus">Shel_03480</name>
</gene>
<evidence type="ECO:0000313" key="3">
    <source>
        <dbReference type="Proteomes" id="UP000002026"/>
    </source>
</evidence>
<keyword evidence="1" id="KW-0472">Membrane</keyword>
<evidence type="ECO:0000313" key="2">
    <source>
        <dbReference type="EMBL" id="ACV21412.1"/>
    </source>
</evidence>
<proteinExistence type="predicted"/>
<name>C7N2A6_SLAHD</name>
<dbReference type="AlphaFoldDB" id="C7N2A6"/>
<dbReference type="EMBL" id="CP001684">
    <property type="protein sequence ID" value="ACV21412.1"/>
    <property type="molecule type" value="Genomic_DNA"/>
</dbReference>